<organism evidence="8 9">
    <name type="scientific">Cupriavidus basilensis</name>
    <dbReference type="NCBI Taxonomy" id="68895"/>
    <lineage>
        <taxon>Bacteria</taxon>
        <taxon>Pseudomonadati</taxon>
        <taxon>Pseudomonadota</taxon>
        <taxon>Betaproteobacteria</taxon>
        <taxon>Burkholderiales</taxon>
        <taxon>Burkholderiaceae</taxon>
        <taxon>Cupriavidus</taxon>
    </lineage>
</organism>
<dbReference type="CDD" id="cd07035">
    <property type="entry name" value="TPP_PYR_POX_like"/>
    <property type="match status" value="1"/>
</dbReference>
<dbReference type="InterPro" id="IPR000399">
    <property type="entry name" value="TPP-bd_CS"/>
</dbReference>
<sequence>MTQKLVPVYEALAQDIKTMGVEVAFGLISDDTALFVATLDSIGIQFHGSRHENTAIAMADGYAAATGKLGVAVLGRGPAAANSMHAATYAQRSRSGVLMIFGDAALRPPAHSCGPDLKAFDAVGALRSAGLEPFVARDAHSARQVLAQAVSAAHAGAAALLLPTDVQRASVDLSATTPTLAPPPTIIRRPPRKTALAAASTLLAASKRPLIIAGWGAYEAGAREDLIALAEHLGAALSTTLKAKDLFQGHPMDCGLVGSYSHAGGRRLIEQADCILAFGAGLNGRTTSMGTAIPTEVPVIHVDSTRANIGRWLDADVAMVADAKLAAQALLESVPARRPEIKEFHGESYRSWLDSFTLDKDFTPQHTPRTVDARAAALALDNILPRNRNVVYDAGNFLQALPYLSVPDPRSIRQATDFASIGLGIGAALGYARGEPDATTVLVIGDGGLLMTLGELETVVREDIPLVVILMNDCAYGAEVHFLKLQNMPTAKTVFLDIDFAPIAEALGFQTATIRSMQDLEQAAPMLRNPEGPVLLDVKINGAIPVGWLFDDK</sequence>
<protein>
    <submittedName>
        <fullName evidence="8">Thiamine pyrophosphate-binding protein</fullName>
    </submittedName>
</protein>
<evidence type="ECO:0000256" key="4">
    <source>
        <dbReference type="RuleBase" id="RU362132"/>
    </source>
</evidence>
<dbReference type="PANTHER" id="PTHR18968:SF13">
    <property type="entry name" value="ACETOLACTATE SYNTHASE CATALYTIC SUBUNIT, MITOCHONDRIAL"/>
    <property type="match status" value="1"/>
</dbReference>
<proteinExistence type="inferred from homology"/>
<dbReference type="SUPFAM" id="SSF52518">
    <property type="entry name" value="Thiamin diphosphate-binding fold (THDP-binding)"/>
    <property type="match status" value="2"/>
</dbReference>
<keyword evidence="3 4" id="KW-0786">Thiamine pyrophosphate</keyword>
<dbReference type="Pfam" id="PF02775">
    <property type="entry name" value="TPP_enzyme_C"/>
    <property type="match status" value="1"/>
</dbReference>
<dbReference type="Proteomes" id="UP000397656">
    <property type="component" value="Plasmid pRK1-1"/>
</dbReference>
<dbReference type="GO" id="GO:0003984">
    <property type="term" value="F:acetolactate synthase activity"/>
    <property type="evidence" value="ECO:0007669"/>
    <property type="project" value="TreeGrafter"/>
</dbReference>
<dbReference type="SUPFAM" id="SSF52467">
    <property type="entry name" value="DHS-like NAD/FAD-binding domain"/>
    <property type="match status" value="1"/>
</dbReference>
<evidence type="ECO:0000256" key="1">
    <source>
        <dbReference type="ARBA" id="ARBA00001964"/>
    </source>
</evidence>
<dbReference type="GO" id="GO:0030976">
    <property type="term" value="F:thiamine pyrophosphate binding"/>
    <property type="evidence" value="ECO:0007669"/>
    <property type="project" value="InterPro"/>
</dbReference>
<dbReference type="PROSITE" id="PS00187">
    <property type="entry name" value="TPP_ENZYMES"/>
    <property type="match status" value="1"/>
</dbReference>
<accession>A0A643G0U7</accession>
<dbReference type="Gene3D" id="3.40.50.1220">
    <property type="entry name" value="TPP-binding domain"/>
    <property type="match status" value="1"/>
</dbReference>
<dbReference type="GO" id="GO:0009097">
    <property type="term" value="P:isoleucine biosynthetic process"/>
    <property type="evidence" value="ECO:0007669"/>
    <property type="project" value="TreeGrafter"/>
</dbReference>
<comment type="similarity">
    <text evidence="2 4">Belongs to the TPP enzyme family.</text>
</comment>
<evidence type="ECO:0000259" key="5">
    <source>
        <dbReference type="Pfam" id="PF00205"/>
    </source>
</evidence>
<name>A0A643G0U7_9BURK</name>
<dbReference type="PANTHER" id="PTHR18968">
    <property type="entry name" value="THIAMINE PYROPHOSPHATE ENZYMES"/>
    <property type="match status" value="1"/>
</dbReference>
<evidence type="ECO:0000259" key="7">
    <source>
        <dbReference type="Pfam" id="PF02776"/>
    </source>
</evidence>
<dbReference type="GO" id="GO:0005948">
    <property type="term" value="C:acetolactate synthase complex"/>
    <property type="evidence" value="ECO:0007669"/>
    <property type="project" value="TreeGrafter"/>
</dbReference>
<evidence type="ECO:0000256" key="2">
    <source>
        <dbReference type="ARBA" id="ARBA00007812"/>
    </source>
</evidence>
<dbReference type="InterPro" id="IPR012000">
    <property type="entry name" value="Thiamin_PyroP_enz_cen_dom"/>
</dbReference>
<dbReference type="GO" id="GO:0000287">
    <property type="term" value="F:magnesium ion binding"/>
    <property type="evidence" value="ECO:0007669"/>
    <property type="project" value="InterPro"/>
</dbReference>
<dbReference type="RefSeq" id="WP_143010699.1">
    <property type="nucleotide sequence ID" value="NZ_CP062805.1"/>
</dbReference>
<gene>
    <name evidence="8" type="ORF">F7R26_036110</name>
</gene>
<keyword evidence="8" id="KW-0614">Plasmid</keyword>
<reference evidence="8 9" key="1">
    <citation type="submission" date="2020-10" db="EMBL/GenBank/DDBJ databases">
        <title>Complete genome sequence of Cupriavidus basilensis CCUG 49340T.</title>
        <authorList>
            <person name="Salva-Serra F."/>
            <person name="Donoso R.A."/>
            <person name="Cho K.H."/>
            <person name="Yoo J.A."/>
            <person name="Lee K."/>
            <person name="Yoon S.-H."/>
            <person name="Perez-Pantoja D."/>
            <person name="Moore E.R.B."/>
        </authorList>
    </citation>
    <scope>NUCLEOTIDE SEQUENCE [LARGE SCALE GENOMIC DNA]</scope>
    <source>
        <strain evidence="9">CCUG 49340</strain>
        <plasmid evidence="8 9">pRK1-1</plasmid>
    </source>
</reference>
<dbReference type="GO" id="GO:0009099">
    <property type="term" value="P:L-valine biosynthetic process"/>
    <property type="evidence" value="ECO:0007669"/>
    <property type="project" value="TreeGrafter"/>
</dbReference>
<feature type="domain" description="Thiamine pyrophosphate enzyme N-terminal TPP-binding" evidence="7">
    <location>
        <begin position="9"/>
        <end position="105"/>
    </location>
</feature>
<evidence type="ECO:0000313" key="9">
    <source>
        <dbReference type="Proteomes" id="UP000397656"/>
    </source>
</evidence>
<dbReference type="InterPro" id="IPR029061">
    <property type="entry name" value="THDP-binding"/>
</dbReference>
<evidence type="ECO:0000313" key="8">
    <source>
        <dbReference type="EMBL" id="QOT81799.1"/>
    </source>
</evidence>
<evidence type="ECO:0000256" key="3">
    <source>
        <dbReference type="ARBA" id="ARBA00023052"/>
    </source>
</evidence>
<dbReference type="GeneID" id="98406400"/>
<dbReference type="InterPro" id="IPR011766">
    <property type="entry name" value="TPP_enzyme_TPP-bd"/>
</dbReference>
<dbReference type="EMBL" id="CP062805">
    <property type="protein sequence ID" value="QOT81799.1"/>
    <property type="molecule type" value="Genomic_DNA"/>
</dbReference>
<dbReference type="Pfam" id="PF00205">
    <property type="entry name" value="TPP_enzyme_M"/>
    <property type="match status" value="1"/>
</dbReference>
<dbReference type="GO" id="GO:0050660">
    <property type="term" value="F:flavin adenine dinucleotide binding"/>
    <property type="evidence" value="ECO:0007669"/>
    <property type="project" value="TreeGrafter"/>
</dbReference>
<comment type="cofactor">
    <cofactor evidence="1">
        <name>thiamine diphosphate</name>
        <dbReference type="ChEBI" id="CHEBI:58937"/>
    </cofactor>
</comment>
<dbReference type="CDD" id="cd00568">
    <property type="entry name" value="TPP_enzymes"/>
    <property type="match status" value="1"/>
</dbReference>
<dbReference type="AlphaFoldDB" id="A0A643G0U7"/>
<dbReference type="InterPro" id="IPR012001">
    <property type="entry name" value="Thiamin_PyroP_enz_TPP-bd_dom"/>
</dbReference>
<evidence type="ECO:0000259" key="6">
    <source>
        <dbReference type="Pfam" id="PF02775"/>
    </source>
</evidence>
<geneLocation type="plasmid" evidence="8 9">
    <name>pRK1-1</name>
</geneLocation>
<feature type="domain" description="Thiamine pyrophosphate enzyme TPP-binding" evidence="6">
    <location>
        <begin position="395"/>
        <end position="538"/>
    </location>
</feature>
<dbReference type="Gene3D" id="3.40.50.970">
    <property type="match status" value="2"/>
</dbReference>
<feature type="domain" description="Thiamine pyrophosphate enzyme central" evidence="5">
    <location>
        <begin position="197"/>
        <end position="330"/>
    </location>
</feature>
<dbReference type="Pfam" id="PF02776">
    <property type="entry name" value="TPP_enzyme_N"/>
    <property type="match status" value="1"/>
</dbReference>
<dbReference type="InterPro" id="IPR029035">
    <property type="entry name" value="DHS-like_NAD/FAD-binding_dom"/>
</dbReference>
<dbReference type="InterPro" id="IPR045229">
    <property type="entry name" value="TPP_enz"/>
</dbReference>